<sequence>MRSKHPHSDQFPFDWSTDAELERMIEARVAIRAEAAALRWRFRLILIESTLMAGLVLAAGFALHQPSALVLRGAATVGVACLVSGLLLIGLSGLSGHLAARYRHWRNQ</sequence>
<keyword evidence="1" id="KW-1133">Transmembrane helix</keyword>
<evidence type="ECO:0000313" key="2">
    <source>
        <dbReference type="EMBL" id="CCW16550.1"/>
    </source>
</evidence>
<organism evidence="2 3">
    <name type="scientific">Sphingobium indicum BiD32</name>
    <dbReference type="NCBI Taxonomy" id="1301087"/>
    <lineage>
        <taxon>Bacteria</taxon>
        <taxon>Pseudomonadati</taxon>
        <taxon>Pseudomonadota</taxon>
        <taxon>Alphaproteobacteria</taxon>
        <taxon>Sphingomonadales</taxon>
        <taxon>Sphingomonadaceae</taxon>
        <taxon>Sphingobium</taxon>
    </lineage>
</organism>
<comment type="caution">
    <text evidence="2">The sequence shown here is derived from an EMBL/GenBank/DDBJ whole genome shotgun (WGS) entry which is preliminary data.</text>
</comment>
<accession>N1MH41</accession>
<dbReference type="Proteomes" id="UP000013201">
    <property type="component" value="Unassembled WGS sequence"/>
</dbReference>
<dbReference type="EMBL" id="CAVK010000042">
    <property type="protein sequence ID" value="CCW16550.1"/>
    <property type="molecule type" value="Genomic_DNA"/>
</dbReference>
<keyword evidence="1" id="KW-0472">Membrane</keyword>
<dbReference type="AlphaFoldDB" id="N1MH41"/>
<protein>
    <submittedName>
        <fullName evidence="2">Uncharacterized protein</fullName>
    </submittedName>
</protein>
<reference evidence="3" key="2">
    <citation type="submission" date="2013-04" db="EMBL/GenBank/DDBJ databases">
        <title>Bisphenol A degrading Sphingobium sp. strain BiD32.</title>
        <authorList>
            <person name="Nielsen J.L."/>
            <person name="Zhou N.A."/>
            <person name="Kjeldal H."/>
        </authorList>
    </citation>
    <scope>NUCLEOTIDE SEQUENCE [LARGE SCALE GENOMIC DNA]</scope>
    <source>
        <strain evidence="3">BiD32</strain>
    </source>
</reference>
<evidence type="ECO:0000313" key="3">
    <source>
        <dbReference type="Proteomes" id="UP000013201"/>
    </source>
</evidence>
<keyword evidence="1" id="KW-0812">Transmembrane</keyword>
<dbReference type="RefSeq" id="WP_006951384.1">
    <property type="nucleotide sequence ID" value="NZ_CAVK010000042.1"/>
</dbReference>
<reference evidence="2 3" key="1">
    <citation type="submission" date="2013-03" db="EMBL/GenBank/DDBJ databases">
        <authorList>
            <person name="Le V."/>
        </authorList>
    </citation>
    <scope>NUCLEOTIDE SEQUENCE [LARGE SCALE GENOMIC DNA]</scope>
    <source>
        <strain evidence="2 3">BiD32</strain>
    </source>
</reference>
<gene>
    <name evidence="2" type="ORF">EBBID32_8860</name>
</gene>
<evidence type="ECO:0000256" key="1">
    <source>
        <dbReference type="SAM" id="Phobius"/>
    </source>
</evidence>
<feature type="transmembrane region" description="Helical" evidence="1">
    <location>
        <begin position="42"/>
        <end position="63"/>
    </location>
</feature>
<proteinExistence type="predicted"/>
<feature type="transmembrane region" description="Helical" evidence="1">
    <location>
        <begin position="69"/>
        <end position="94"/>
    </location>
</feature>
<name>N1MH41_9SPHN</name>
<keyword evidence="3" id="KW-1185">Reference proteome</keyword>
<dbReference type="OrthoDB" id="7477302at2"/>